<proteinExistence type="predicted"/>
<reference evidence="1" key="1">
    <citation type="submission" date="2024-08" db="EMBL/GenBank/DDBJ databases">
        <authorList>
            <person name="Chaddad Z."/>
            <person name="Lamrabet M."/>
            <person name="Bouhnik O."/>
            <person name="Alami S."/>
            <person name="Wipf D."/>
            <person name="Courty P.E."/>
            <person name="Missbah El Idrissi M."/>
        </authorList>
    </citation>
    <scope>NUCLEOTIDE SEQUENCE</scope>
    <source>
        <strain evidence="1">LLZ17</strain>
    </source>
</reference>
<evidence type="ECO:0000313" key="1">
    <source>
        <dbReference type="EMBL" id="XDV56711.1"/>
    </source>
</evidence>
<gene>
    <name evidence="1" type="ORF">AB8Z38_29420</name>
</gene>
<protein>
    <submittedName>
        <fullName evidence="1">Uncharacterized protein</fullName>
    </submittedName>
</protein>
<accession>A0AB39XHU5</accession>
<name>A0AB39XHU5_9BRAD</name>
<dbReference type="AlphaFoldDB" id="A0AB39XHU5"/>
<sequence length="82" mass="9186">MQLTDEVHYRLAYERDGTLRSFTLGVKKRGKWVVDKDQLCLYLQEPDDGCFEVARSGKTFTLTPAGLGSPLDGILQPISDPQ</sequence>
<organism evidence="1">
    <name type="scientific">Bradyrhizobium sp. LLZ17</name>
    <dbReference type="NCBI Taxonomy" id="3239388"/>
    <lineage>
        <taxon>Bacteria</taxon>
        <taxon>Pseudomonadati</taxon>
        <taxon>Pseudomonadota</taxon>
        <taxon>Alphaproteobacteria</taxon>
        <taxon>Hyphomicrobiales</taxon>
        <taxon>Nitrobacteraceae</taxon>
        <taxon>Bradyrhizobium</taxon>
    </lineage>
</organism>
<dbReference type="RefSeq" id="WP_369721154.1">
    <property type="nucleotide sequence ID" value="NZ_CP165734.1"/>
</dbReference>
<dbReference type="EMBL" id="CP165734">
    <property type="protein sequence ID" value="XDV56711.1"/>
    <property type="molecule type" value="Genomic_DNA"/>
</dbReference>